<protein>
    <submittedName>
        <fullName evidence="4">PKD domain-containing protein</fullName>
    </submittedName>
</protein>
<keyword evidence="1" id="KW-1133">Transmembrane helix</keyword>
<feature type="domain" description="DUF7154" evidence="2">
    <location>
        <begin position="140"/>
        <end position="229"/>
    </location>
</feature>
<organism evidence="3 4">
    <name type="scientific">Caenorhabditis tropicalis</name>
    <dbReference type="NCBI Taxonomy" id="1561998"/>
    <lineage>
        <taxon>Eukaryota</taxon>
        <taxon>Metazoa</taxon>
        <taxon>Ecdysozoa</taxon>
        <taxon>Nematoda</taxon>
        <taxon>Chromadorea</taxon>
        <taxon>Rhabditida</taxon>
        <taxon>Rhabditina</taxon>
        <taxon>Rhabditomorpha</taxon>
        <taxon>Rhabditoidea</taxon>
        <taxon>Rhabditidae</taxon>
        <taxon>Peloderinae</taxon>
        <taxon>Caenorhabditis</taxon>
    </lineage>
</organism>
<proteinExistence type="predicted"/>
<keyword evidence="1" id="KW-0472">Membrane</keyword>
<accession>A0A1I7T7M4</accession>
<evidence type="ECO:0000259" key="2">
    <source>
        <dbReference type="Pfam" id="PF23673"/>
    </source>
</evidence>
<sequence>MRGNSMVIQHLQISFDKSVGSHMPDPSLGYGDNSTGSDVFNVLQKFLSTNQTTLCGSLVYIMTKRFPNDIDISNIIKNLRDNHIFVYIIAEYPSTGGTNPHALFEVASRTNGYCMFMNGLLKSEWWTDAVFWEVYQFVAQKYVVSGKGRIEVPLFKTPDPYPGRGETATLFMTTQDHVPDGDLVSLNYTIASVDGTYSHHSENTSKYHRVKNSWAEEATSTEESNDNYTIVQTEMYDNQYCTGYNLLEGTEEFRDDGLEPITLTTHATSDMMRTLEKLLPMWDGPISVGVFVDYHSSKVLEYLQEVHRCDEEFRRKIHALCRANYTFHVLSHVFNVHEGIKLDNTIYSKATIDHQLAYVMEPIVPIFNFYWLCFILTCAICCHKMKIALHQDDLYIYTLIYFIRTYFLIAFLLV</sequence>
<dbReference type="Pfam" id="PF23673">
    <property type="entry name" value="DUF7154"/>
    <property type="match status" value="1"/>
</dbReference>
<name>A0A1I7T7M4_9PELO</name>
<dbReference type="WBParaSite" id="Csp11.Scaffold533.g3203.t2">
    <property type="protein sequence ID" value="Csp11.Scaffold533.g3203.t2"/>
    <property type="gene ID" value="Csp11.Scaffold533.g3203"/>
</dbReference>
<dbReference type="STRING" id="1561998.A0A1I7T7M4"/>
<dbReference type="PANTHER" id="PTHR47411">
    <property type="entry name" value="B3GNT1, BETA-1,3-N-ACETYLGUCOSAMINYLTRANSFERASE 1, HOMOLOG"/>
    <property type="match status" value="1"/>
</dbReference>
<evidence type="ECO:0000256" key="1">
    <source>
        <dbReference type="SAM" id="Phobius"/>
    </source>
</evidence>
<dbReference type="Proteomes" id="UP000095282">
    <property type="component" value="Unplaced"/>
</dbReference>
<evidence type="ECO:0000313" key="4">
    <source>
        <dbReference type="WBParaSite" id="Csp11.Scaffold533.g3203.t2"/>
    </source>
</evidence>
<feature type="transmembrane region" description="Helical" evidence="1">
    <location>
        <begin position="363"/>
        <end position="382"/>
    </location>
</feature>
<dbReference type="AlphaFoldDB" id="A0A1I7T7M4"/>
<evidence type="ECO:0000313" key="3">
    <source>
        <dbReference type="Proteomes" id="UP000095282"/>
    </source>
</evidence>
<dbReference type="PANTHER" id="PTHR47411:SF2">
    <property type="entry name" value="B3GNT1, BETA-1,3-N-ACETYLGUCOSAMINYLTRANSFERASE 1, HOMOLOG"/>
    <property type="match status" value="1"/>
</dbReference>
<dbReference type="Pfam" id="PF13896">
    <property type="entry name" value="Glyco_transf_49"/>
    <property type="match status" value="1"/>
</dbReference>
<reference evidence="4" key="1">
    <citation type="submission" date="2016-11" db="UniProtKB">
        <authorList>
            <consortium name="WormBaseParasite"/>
        </authorList>
    </citation>
    <scope>IDENTIFICATION</scope>
</reference>
<feature type="transmembrane region" description="Helical" evidence="1">
    <location>
        <begin position="394"/>
        <end position="413"/>
    </location>
</feature>
<keyword evidence="1" id="KW-0812">Transmembrane</keyword>
<dbReference type="InterPro" id="IPR055578">
    <property type="entry name" value="DUF7154"/>
</dbReference>
<keyword evidence="3" id="KW-1185">Reference proteome</keyword>